<keyword evidence="1" id="KW-1133">Transmembrane helix</keyword>
<accession>A0A927FUS2</accession>
<evidence type="ECO:0000313" key="3">
    <source>
        <dbReference type="Proteomes" id="UP000654108"/>
    </source>
</evidence>
<protein>
    <recommendedName>
        <fullName evidence="4">Phage holin family protein</fullName>
    </recommendedName>
</protein>
<sequence>MHLLLPLASLLGIELEGLSERLKAKAVAFALIGVFGLLGLGFVLSAIFILVASQTGVLLATAIFGGVFLLLSLAIYVGYSVSENRHRRSVTERRRSAEKGAFLSTAAAAALPLLLKSPLIVKLGLPAAAIAALALMRNGDD</sequence>
<keyword evidence="1" id="KW-0812">Transmembrane</keyword>
<keyword evidence="1" id="KW-0472">Membrane</keyword>
<dbReference type="AlphaFoldDB" id="A0A927FUS2"/>
<evidence type="ECO:0000313" key="2">
    <source>
        <dbReference type="EMBL" id="MBD8066685.1"/>
    </source>
</evidence>
<gene>
    <name evidence="2" type="ORF">IC608_14520</name>
</gene>
<evidence type="ECO:0008006" key="4">
    <source>
        <dbReference type="Google" id="ProtNLM"/>
    </source>
</evidence>
<comment type="caution">
    <text evidence="2">The sequence shown here is derived from an EMBL/GenBank/DDBJ whole genome shotgun (WGS) entry which is preliminary data.</text>
</comment>
<organism evidence="2 3">
    <name type="scientific">Devosia oryzisoli</name>
    <dbReference type="NCBI Taxonomy" id="2774138"/>
    <lineage>
        <taxon>Bacteria</taxon>
        <taxon>Pseudomonadati</taxon>
        <taxon>Pseudomonadota</taxon>
        <taxon>Alphaproteobacteria</taxon>
        <taxon>Hyphomicrobiales</taxon>
        <taxon>Devosiaceae</taxon>
        <taxon>Devosia</taxon>
    </lineage>
</organism>
<evidence type="ECO:0000256" key="1">
    <source>
        <dbReference type="SAM" id="Phobius"/>
    </source>
</evidence>
<reference evidence="2" key="1">
    <citation type="submission" date="2020-09" db="EMBL/GenBank/DDBJ databases">
        <title>Genome seq and assembly of Devosia sp.</title>
        <authorList>
            <person name="Chhetri G."/>
        </authorList>
    </citation>
    <scope>NUCLEOTIDE SEQUENCE</scope>
    <source>
        <strain evidence="2">PTR5</strain>
    </source>
</reference>
<proteinExistence type="predicted"/>
<keyword evidence="3" id="KW-1185">Reference proteome</keyword>
<feature type="transmembrane region" description="Helical" evidence="1">
    <location>
        <begin position="27"/>
        <end position="50"/>
    </location>
</feature>
<dbReference type="RefSeq" id="WP_191776978.1">
    <property type="nucleotide sequence ID" value="NZ_JACYFU010000004.1"/>
</dbReference>
<dbReference type="Proteomes" id="UP000654108">
    <property type="component" value="Unassembled WGS sequence"/>
</dbReference>
<name>A0A927FUS2_9HYPH</name>
<feature type="transmembrane region" description="Helical" evidence="1">
    <location>
        <begin position="57"/>
        <end position="79"/>
    </location>
</feature>
<dbReference type="EMBL" id="JACYFU010000004">
    <property type="protein sequence ID" value="MBD8066685.1"/>
    <property type="molecule type" value="Genomic_DNA"/>
</dbReference>